<dbReference type="PANTHER" id="PTHR23219">
    <property type="entry name" value="TYROSINE-PROTEIN PHOSPHATASE C15H7.3-RELATED"/>
    <property type="match status" value="1"/>
</dbReference>
<protein>
    <submittedName>
        <fullName evidence="5">Tyrosine-protein phosphatase domain-containing protein</fullName>
    </submittedName>
</protein>
<dbReference type="AlphaFoldDB" id="A0A1I7T5Y9"/>
<name>A0A1I7T5Y9_9PELO</name>
<dbReference type="PROSITE" id="PS50056">
    <property type="entry name" value="TYR_PHOSPHATASE_2"/>
    <property type="match status" value="1"/>
</dbReference>
<feature type="domain" description="Tyrosine-protein phosphatase" evidence="2">
    <location>
        <begin position="131"/>
        <end position="419"/>
    </location>
</feature>
<dbReference type="Proteomes" id="UP000095282">
    <property type="component" value="Unplaced"/>
</dbReference>
<dbReference type="WBParaSite" id="Csp11.Scaffold517.g2725.t1">
    <property type="protein sequence ID" value="Csp11.Scaffold517.g2725.t1"/>
    <property type="gene ID" value="Csp11.Scaffold517.g2725"/>
</dbReference>
<feature type="domain" description="Tyrosine specific protein phosphatases" evidence="3">
    <location>
        <begin position="333"/>
        <end position="410"/>
    </location>
</feature>
<dbReference type="SMART" id="SM00194">
    <property type="entry name" value="PTPc"/>
    <property type="match status" value="1"/>
</dbReference>
<accession>A0A1I7T5Y9</accession>
<evidence type="ECO:0000313" key="5">
    <source>
        <dbReference type="WBParaSite" id="Csp11.Scaffold517.g2725.t1"/>
    </source>
</evidence>
<feature type="region of interest" description="Disordered" evidence="1">
    <location>
        <begin position="1"/>
        <end position="86"/>
    </location>
</feature>
<dbReference type="GO" id="GO:0004725">
    <property type="term" value="F:protein tyrosine phosphatase activity"/>
    <property type="evidence" value="ECO:0007669"/>
    <property type="project" value="InterPro"/>
</dbReference>
<dbReference type="SUPFAM" id="SSF52799">
    <property type="entry name" value="(Phosphotyrosine protein) phosphatases II"/>
    <property type="match status" value="1"/>
</dbReference>
<dbReference type="InterPro" id="IPR003595">
    <property type="entry name" value="Tyr_Pase_cat"/>
</dbReference>
<organism evidence="4 5">
    <name type="scientific">Caenorhabditis tropicalis</name>
    <dbReference type="NCBI Taxonomy" id="1561998"/>
    <lineage>
        <taxon>Eukaryota</taxon>
        <taxon>Metazoa</taxon>
        <taxon>Ecdysozoa</taxon>
        <taxon>Nematoda</taxon>
        <taxon>Chromadorea</taxon>
        <taxon>Rhabditida</taxon>
        <taxon>Rhabditina</taxon>
        <taxon>Rhabditomorpha</taxon>
        <taxon>Rhabditoidea</taxon>
        <taxon>Rhabditidae</taxon>
        <taxon>Peloderinae</taxon>
        <taxon>Caenorhabditis</taxon>
    </lineage>
</organism>
<dbReference type="PRINTS" id="PR00700">
    <property type="entry name" value="PRTYPHPHTASE"/>
</dbReference>
<dbReference type="Pfam" id="PF00102">
    <property type="entry name" value="Y_phosphatase"/>
    <property type="match status" value="2"/>
</dbReference>
<dbReference type="STRING" id="1561998.A0A1I7T5Y9"/>
<feature type="region of interest" description="Disordered" evidence="1">
    <location>
        <begin position="227"/>
        <end position="249"/>
    </location>
</feature>
<dbReference type="Gene3D" id="3.90.190.10">
    <property type="entry name" value="Protein tyrosine phosphatase superfamily"/>
    <property type="match status" value="1"/>
</dbReference>
<keyword evidence="4" id="KW-1185">Reference proteome</keyword>
<feature type="compositionally biased region" description="Basic and acidic residues" evidence="1">
    <location>
        <begin position="60"/>
        <end position="86"/>
    </location>
</feature>
<dbReference type="InterPro" id="IPR000387">
    <property type="entry name" value="Tyr_Pase_dom"/>
</dbReference>
<evidence type="ECO:0000313" key="4">
    <source>
        <dbReference type="Proteomes" id="UP000095282"/>
    </source>
</evidence>
<reference evidence="5" key="1">
    <citation type="submission" date="2016-11" db="UniProtKB">
        <authorList>
            <consortium name="WormBaseParasite"/>
        </authorList>
    </citation>
    <scope>IDENTIFICATION</scope>
</reference>
<proteinExistence type="predicted"/>
<feature type="compositionally biased region" description="Basic residues" evidence="1">
    <location>
        <begin position="1"/>
        <end position="11"/>
    </location>
</feature>
<feature type="compositionally biased region" description="Basic and acidic residues" evidence="1">
    <location>
        <begin position="36"/>
        <end position="47"/>
    </location>
</feature>
<dbReference type="PROSITE" id="PS50055">
    <property type="entry name" value="TYR_PHOSPHATASE_PTP"/>
    <property type="match status" value="1"/>
</dbReference>
<dbReference type="InterPro" id="IPR029021">
    <property type="entry name" value="Prot-tyrosine_phosphatase-like"/>
</dbReference>
<dbReference type="PANTHER" id="PTHR23219:SF16">
    <property type="entry name" value="TYROSINE-PROTEIN PHOSPHATASE DOMAIN-CONTAINING PROTEIN"/>
    <property type="match status" value="1"/>
</dbReference>
<dbReference type="SMART" id="SM00404">
    <property type="entry name" value="PTPc_motif"/>
    <property type="match status" value="1"/>
</dbReference>
<dbReference type="eggNOG" id="KOG0789">
    <property type="taxonomic scope" value="Eukaryota"/>
</dbReference>
<evidence type="ECO:0000259" key="2">
    <source>
        <dbReference type="PROSITE" id="PS50055"/>
    </source>
</evidence>
<dbReference type="InterPro" id="IPR000242">
    <property type="entry name" value="PTP_cat"/>
</dbReference>
<dbReference type="CDD" id="cd00047">
    <property type="entry name" value="PTPc"/>
    <property type="match status" value="1"/>
</dbReference>
<evidence type="ECO:0000259" key="3">
    <source>
        <dbReference type="PROSITE" id="PS50056"/>
    </source>
</evidence>
<evidence type="ECO:0000256" key="1">
    <source>
        <dbReference type="SAM" id="MobiDB-lite"/>
    </source>
</evidence>
<sequence>MGKGTTRKPSKKPGPGFKIKTKKEKQEDTIAEDEDGPVKKKDDKKSSSAEGAKPRTPVARSKEKERTSKEKRKPSAEVTEKEKESPGLKISLAAKALCKYLIDMKEPSLSTYFDEHLAKYQPADPSAVDWEKNMSKNRSKEFKLLDKTRVHLTQQSPEDCEYINASVVKFDQSETEFIMTQFPLPDTVRDFWRMVSQKKALRVITVFEPYVDEAIEEWNKIPSVMQAPTATTSGGEQAAGEDGKTHTREQIVNNSVRCESTTLKSFFPLFSEHYMNLNGWLINTQRIEIDERDKSWVNYYSIEVVAESCSEASYVRLFNCTTWPWKKVPGEEKKLLALTRAPWKDMAPGIKASDPVVVMCDLGLDRSATVVLTAILIELVLAGKPPDCDALFRKMRDQRAGCFTLSMFYSYAIRAALIYLKLKFRQMTDVTDDIKPMIDNDTVKANRLGDGVFERVAEEVEPVLFEAFKMTSVIEYADRGTNINDWTIASKATAECMMKLGAFVASKTANIGLIIRYQSSCGEMWLGHPSLQQYRFQNGSSDINTVDLGVHGRAVASSEVYGEYTVVIQ</sequence>